<sequence>MKSGGGAGTRSTVPPTTDVSASTVATNSLAEKRPSIDEGLSPRKRNHRKTFKHLADTSGSSTVLLGKGKEPVAIEEDLGRRYTLRELWTICAGLYTSPLAKQVYECSSEKLMHKASKSVVWVSALSFISFVFFPSFCLSFSPFSLQSLRAANKELKGWGDQDLVAVVKFHAKELEGNVDKLQVELKSLENQQRRLEEEVG</sequence>
<keyword evidence="3" id="KW-0472">Membrane</keyword>
<dbReference type="EMBL" id="AMZH03023389">
    <property type="protein sequence ID" value="RRT36589.1"/>
    <property type="molecule type" value="Genomic_DNA"/>
</dbReference>
<evidence type="ECO:0000256" key="2">
    <source>
        <dbReference type="SAM" id="MobiDB-lite"/>
    </source>
</evidence>
<keyword evidence="3" id="KW-1133">Transmembrane helix</keyword>
<proteinExistence type="predicted"/>
<reference evidence="4 5" key="1">
    <citation type="journal article" date="2014" name="Agronomy (Basel)">
        <title>A Draft Genome Sequence for Ensete ventricosum, the Drought-Tolerant Tree Against Hunger.</title>
        <authorList>
            <person name="Harrison J."/>
            <person name="Moore K.A."/>
            <person name="Paszkiewicz K."/>
            <person name="Jones T."/>
            <person name="Grant M."/>
            <person name="Ambacheew D."/>
            <person name="Muzemil S."/>
            <person name="Studholme D.J."/>
        </authorList>
    </citation>
    <scope>NUCLEOTIDE SEQUENCE [LARGE SCALE GENOMIC DNA]</scope>
</reference>
<feature type="region of interest" description="Disordered" evidence="2">
    <location>
        <begin position="1"/>
        <end position="43"/>
    </location>
</feature>
<feature type="coiled-coil region" evidence="1">
    <location>
        <begin position="171"/>
        <end position="198"/>
    </location>
</feature>
<evidence type="ECO:0000313" key="5">
    <source>
        <dbReference type="Proteomes" id="UP000287651"/>
    </source>
</evidence>
<feature type="non-terminal residue" evidence="4">
    <location>
        <position position="200"/>
    </location>
</feature>
<protein>
    <submittedName>
        <fullName evidence="4">Uncharacterized protein</fullName>
    </submittedName>
</protein>
<evidence type="ECO:0000256" key="3">
    <source>
        <dbReference type="SAM" id="Phobius"/>
    </source>
</evidence>
<organism evidence="4 5">
    <name type="scientific">Ensete ventricosum</name>
    <name type="common">Abyssinian banana</name>
    <name type="synonym">Musa ensete</name>
    <dbReference type="NCBI Taxonomy" id="4639"/>
    <lineage>
        <taxon>Eukaryota</taxon>
        <taxon>Viridiplantae</taxon>
        <taxon>Streptophyta</taxon>
        <taxon>Embryophyta</taxon>
        <taxon>Tracheophyta</taxon>
        <taxon>Spermatophyta</taxon>
        <taxon>Magnoliopsida</taxon>
        <taxon>Liliopsida</taxon>
        <taxon>Zingiberales</taxon>
        <taxon>Musaceae</taxon>
        <taxon>Ensete</taxon>
    </lineage>
</organism>
<keyword evidence="1" id="KW-0175">Coiled coil</keyword>
<feature type="transmembrane region" description="Helical" evidence="3">
    <location>
        <begin position="119"/>
        <end position="143"/>
    </location>
</feature>
<evidence type="ECO:0000313" key="4">
    <source>
        <dbReference type="EMBL" id="RRT36589.1"/>
    </source>
</evidence>
<dbReference type="Proteomes" id="UP000287651">
    <property type="component" value="Unassembled WGS sequence"/>
</dbReference>
<keyword evidence="3" id="KW-0812">Transmembrane</keyword>
<accession>A0A426XAR5</accession>
<feature type="compositionally biased region" description="Polar residues" evidence="2">
    <location>
        <begin position="9"/>
        <end position="29"/>
    </location>
</feature>
<comment type="caution">
    <text evidence="4">The sequence shown here is derived from an EMBL/GenBank/DDBJ whole genome shotgun (WGS) entry which is preliminary data.</text>
</comment>
<dbReference type="AlphaFoldDB" id="A0A426XAR5"/>
<name>A0A426XAR5_ENSVE</name>
<gene>
    <name evidence="4" type="ORF">B296_00059026</name>
</gene>
<evidence type="ECO:0000256" key="1">
    <source>
        <dbReference type="SAM" id="Coils"/>
    </source>
</evidence>